<dbReference type="PANTHER" id="PTHR33620:SF1">
    <property type="entry name" value="UREASE ACCESSORY PROTEIN F"/>
    <property type="match status" value="1"/>
</dbReference>
<protein>
    <recommendedName>
        <fullName evidence="3">Urease accessory protein UreF</fullName>
    </recommendedName>
</protein>
<reference evidence="4 5" key="1">
    <citation type="submission" date="2023-01" db="EMBL/GenBank/DDBJ databases">
        <title>Thalassococcus onchidii sp. nov., isolated from a marine invertebrate from the South China Sea.</title>
        <authorList>
            <person name="Xu S."/>
            <person name="Liu Z."/>
            <person name="Xu Y."/>
        </authorList>
    </citation>
    <scope>NUCLEOTIDE SEQUENCE [LARGE SCALE GENOMIC DNA]</scope>
    <source>
        <strain evidence="4 5">KCTC 32084</strain>
    </source>
</reference>
<sequence>MATAAPTAMPTDDAVLTLAHWFSPSYPIGSFSFSHGLEWAAQAGTVNNGADLTDWLKDVLDDGAGRSDALFLAAAYHAQSEDAVTLIDQTARAFAPSSERLAETHKQGNAFCKITQDVWGTELPDLSYPVAVGRAARLCGLPQKLAAAMYLQSFVANLVAAAQRLCPIGQTEAQTIVRQLTPLCNQIAADTIHGDLDQLSGTAFLADIASMKHETQYSRIFQT</sequence>
<proteinExistence type="inferred from homology"/>
<comment type="subunit">
    <text evidence="3">UreD, UreF and UreG form a complex that acts as a GTP-hydrolysis-dependent molecular chaperone, activating the urease apoprotein by helping to assemble the nickel containing metallocenter of UreC. The UreE protein probably delivers the nickel.</text>
</comment>
<dbReference type="InterPro" id="IPR038277">
    <property type="entry name" value="UreF_sf"/>
</dbReference>
<dbReference type="InterPro" id="IPR002639">
    <property type="entry name" value="UreF"/>
</dbReference>
<evidence type="ECO:0000256" key="1">
    <source>
        <dbReference type="ARBA" id="ARBA00022988"/>
    </source>
</evidence>
<dbReference type="RefSeq" id="WP_271431170.1">
    <property type="nucleotide sequence ID" value="NZ_JAQIOY010000001.1"/>
</dbReference>
<evidence type="ECO:0000256" key="3">
    <source>
        <dbReference type="HAMAP-Rule" id="MF_01385"/>
    </source>
</evidence>
<comment type="subcellular location">
    <subcellularLocation>
        <location evidence="3">Cytoplasm</location>
    </subcellularLocation>
</comment>
<dbReference type="Proteomes" id="UP001210720">
    <property type="component" value="Unassembled WGS sequence"/>
</dbReference>
<dbReference type="Pfam" id="PF01730">
    <property type="entry name" value="UreF"/>
    <property type="match status" value="1"/>
</dbReference>
<name>A0ABT4XPG0_9RHOB</name>
<dbReference type="EMBL" id="JAQIOY010000001">
    <property type="protein sequence ID" value="MDA7423836.1"/>
    <property type="molecule type" value="Genomic_DNA"/>
</dbReference>
<comment type="caution">
    <text evidence="4">The sequence shown here is derived from an EMBL/GenBank/DDBJ whole genome shotgun (WGS) entry which is preliminary data.</text>
</comment>
<keyword evidence="2 3" id="KW-0143">Chaperone</keyword>
<evidence type="ECO:0000256" key="2">
    <source>
        <dbReference type="ARBA" id="ARBA00023186"/>
    </source>
</evidence>
<keyword evidence="5" id="KW-1185">Reference proteome</keyword>
<keyword evidence="1 3" id="KW-0996">Nickel insertion</keyword>
<gene>
    <name evidence="3" type="primary">ureF</name>
    <name evidence="4" type="ORF">PFY00_03790</name>
</gene>
<keyword evidence="3" id="KW-0963">Cytoplasm</keyword>
<dbReference type="Gene3D" id="1.10.4190.10">
    <property type="entry name" value="Urease accessory protein UreF"/>
    <property type="match status" value="1"/>
</dbReference>
<evidence type="ECO:0000313" key="5">
    <source>
        <dbReference type="Proteomes" id="UP001210720"/>
    </source>
</evidence>
<accession>A0ABT4XPG0</accession>
<dbReference type="PANTHER" id="PTHR33620">
    <property type="entry name" value="UREASE ACCESSORY PROTEIN F"/>
    <property type="match status" value="1"/>
</dbReference>
<comment type="similarity">
    <text evidence="3">Belongs to the UreF family.</text>
</comment>
<dbReference type="PIRSF" id="PIRSF009467">
    <property type="entry name" value="Ureas_acces_UreF"/>
    <property type="match status" value="1"/>
</dbReference>
<evidence type="ECO:0000313" key="4">
    <source>
        <dbReference type="EMBL" id="MDA7423836.1"/>
    </source>
</evidence>
<organism evidence="4 5">
    <name type="scientific">Thalassococcus lentus</name>
    <dbReference type="NCBI Taxonomy" id="1210524"/>
    <lineage>
        <taxon>Bacteria</taxon>
        <taxon>Pseudomonadati</taxon>
        <taxon>Pseudomonadota</taxon>
        <taxon>Alphaproteobacteria</taxon>
        <taxon>Rhodobacterales</taxon>
        <taxon>Roseobacteraceae</taxon>
        <taxon>Thalassococcus</taxon>
    </lineage>
</organism>
<dbReference type="HAMAP" id="MF_01385">
    <property type="entry name" value="UreF"/>
    <property type="match status" value="1"/>
</dbReference>
<comment type="function">
    <text evidence="3">Required for maturation of urease via the functional incorporation of the urease nickel metallocenter.</text>
</comment>